<proteinExistence type="predicted"/>
<name>A0A8D4VMQ0_9GAMM</name>
<accession>A0A8D4VMQ0</accession>
<gene>
    <name evidence="1" type="ORF">MoryE10_09330</name>
</gene>
<organism evidence="1 2">
    <name type="scientific">Methylogaea oryzae</name>
    <dbReference type="NCBI Taxonomy" id="1295382"/>
    <lineage>
        <taxon>Bacteria</taxon>
        <taxon>Pseudomonadati</taxon>
        <taxon>Pseudomonadota</taxon>
        <taxon>Gammaproteobacteria</taxon>
        <taxon>Methylococcales</taxon>
        <taxon>Methylococcaceae</taxon>
        <taxon>Methylogaea</taxon>
    </lineage>
</organism>
<dbReference type="InterPro" id="IPR014859">
    <property type="entry name" value="Phage_TAC_4"/>
</dbReference>
<dbReference type="EMBL" id="AP019782">
    <property type="protein sequence ID" value="BBL70327.1"/>
    <property type="molecule type" value="Genomic_DNA"/>
</dbReference>
<protein>
    <recommendedName>
        <fullName evidence="3">Tail assembly chaperone</fullName>
    </recommendedName>
</protein>
<dbReference type="RefSeq" id="WP_054774683.1">
    <property type="nucleotide sequence ID" value="NZ_AP019782.1"/>
</dbReference>
<dbReference type="Proteomes" id="UP000824988">
    <property type="component" value="Chromosome"/>
</dbReference>
<reference evidence="1" key="1">
    <citation type="submission" date="2019-06" db="EMBL/GenBank/DDBJ databases">
        <title>Complete genome sequence of Methylogaea oryzae strain JCM16910.</title>
        <authorList>
            <person name="Asakawa S."/>
        </authorList>
    </citation>
    <scope>NUCLEOTIDE SEQUENCE</scope>
    <source>
        <strain evidence="1">E10</strain>
    </source>
</reference>
<evidence type="ECO:0000313" key="2">
    <source>
        <dbReference type="Proteomes" id="UP000824988"/>
    </source>
</evidence>
<dbReference type="Pfam" id="PF08748">
    <property type="entry name" value="Phage_TAC_4"/>
    <property type="match status" value="1"/>
</dbReference>
<evidence type="ECO:0008006" key="3">
    <source>
        <dbReference type="Google" id="ProtNLM"/>
    </source>
</evidence>
<dbReference type="KEGG" id="moz:MoryE10_09330"/>
<keyword evidence="2" id="KW-1185">Reference proteome</keyword>
<evidence type="ECO:0000313" key="1">
    <source>
        <dbReference type="EMBL" id="BBL70327.1"/>
    </source>
</evidence>
<dbReference type="AlphaFoldDB" id="A0A8D4VMQ0"/>
<sequence length="126" mass="14323">MLKTTRTTDSFLWPVRIPQAVDGGRVEHSAIQMQFRRFSREELATLRDDATPGPDDAPISQEEALERDTDYILKIATNWKDVDVDGDTEFTRDNLRAVLNAYPMATARIVEAFWQAHNGEAARKNS</sequence>